<dbReference type="PANTHER" id="PTHR21299:SF2">
    <property type="entry name" value="CYTIDYLATE KINASE"/>
    <property type="match status" value="1"/>
</dbReference>
<sequence length="224" mass="23660">MSDQAPVVAVDGPSGSGKGTVSRALATRLGWHFLDSGALYRLVAHAALDRGVALDDEAGLADLARHLEVRFDTDSDRIWLGDEEVSLAIRSEAAGDAASRVAALPGVREALLQLQRDFRAAPGLVADGRDMGSVVFPAAEVKIFLTASAGERARRRYNQLKEKGIEADIAELVAAIEARDKRDMERPVAPLKPAEDAVELDTSGLDIEGSIAAALGIVRGRLGA</sequence>
<evidence type="ECO:0000256" key="4">
    <source>
        <dbReference type="ARBA" id="ARBA00022777"/>
    </source>
</evidence>
<dbReference type="GO" id="GO:0036430">
    <property type="term" value="F:CMP kinase activity"/>
    <property type="evidence" value="ECO:0007669"/>
    <property type="project" value="RHEA"/>
</dbReference>
<dbReference type="GO" id="GO:0005524">
    <property type="term" value="F:ATP binding"/>
    <property type="evidence" value="ECO:0007669"/>
    <property type="project" value="UniProtKB-UniRule"/>
</dbReference>
<keyword evidence="8" id="KW-0963">Cytoplasm</keyword>
<keyword evidence="3 8" id="KW-0547">Nucleotide-binding</keyword>
<comment type="catalytic activity">
    <reaction evidence="7 8">
        <text>CMP + ATP = CDP + ADP</text>
        <dbReference type="Rhea" id="RHEA:11600"/>
        <dbReference type="ChEBI" id="CHEBI:30616"/>
        <dbReference type="ChEBI" id="CHEBI:58069"/>
        <dbReference type="ChEBI" id="CHEBI:60377"/>
        <dbReference type="ChEBI" id="CHEBI:456216"/>
        <dbReference type="EC" id="2.7.4.25"/>
    </reaction>
</comment>
<dbReference type="Gene3D" id="3.40.50.300">
    <property type="entry name" value="P-loop containing nucleotide triphosphate hydrolases"/>
    <property type="match status" value="1"/>
</dbReference>
<evidence type="ECO:0000313" key="11">
    <source>
        <dbReference type="Proteomes" id="UP000218765"/>
    </source>
</evidence>
<dbReference type="PANTHER" id="PTHR21299">
    <property type="entry name" value="CYTIDYLATE KINASE/PANTOATE-BETA-ALANINE LIGASE"/>
    <property type="match status" value="1"/>
</dbReference>
<comment type="catalytic activity">
    <reaction evidence="6 8">
        <text>dCMP + ATP = dCDP + ADP</text>
        <dbReference type="Rhea" id="RHEA:25094"/>
        <dbReference type="ChEBI" id="CHEBI:30616"/>
        <dbReference type="ChEBI" id="CHEBI:57566"/>
        <dbReference type="ChEBI" id="CHEBI:58593"/>
        <dbReference type="ChEBI" id="CHEBI:456216"/>
        <dbReference type="EC" id="2.7.4.25"/>
    </reaction>
</comment>
<evidence type="ECO:0000256" key="2">
    <source>
        <dbReference type="ARBA" id="ARBA00022679"/>
    </source>
</evidence>
<dbReference type="RefSeq" id="WP_096366635.1">
    <property type="nucleotide sequence ID" value="NZ_AP018052.1"/>
</dbReference>
<dbReference type="KEGG" id="ttc:FOKN1_2180"/>
<name>A0A1Z4VSE5_9GAMM</name>
<dbReference type="EMBL" id="AP018052">
    <property type="protein sequence ID" value="BAZ94557.1"/>
    <property type="molecule type" value="Genomic_DNA"/>
</dbReference>
<keyword evidence="11" id="KW-1185">Reference proteome</keyword>
<comment type="subcellular location">
    <subcellularLocation>
        <location evidence="8">Cytoplasm</location>
    </subcellularLocation>
</comment>
<dbReference type="GO" id="GO:0006220">
    <property type="term" value="P:pyrimidine nucleotide metabolic process"/>
    <property type="evidence" value="ECO:0007669"/>
    <property type="project" value="UniProtKB-UniRule"/>
</dbReference>
<dbReference type="InterPro" id="IPR003136">
    <property type="entry name" value="Cytidylate_kin"/>
</dbReference>
<evidence type="ECO:0000256" key="6">
    <source>
        <dbReference type="ARBA" id="ARBA00047615"/>
    </source>
</evidence>
<protein>
    <recommendedName>
        <fullName evidence="8">Cytidylate kinase</fullName>
        <shortName evidence="8">CK</shortName>
        <ecNumber evidence="8">2.7.4.25</ecNumber>
    </recommendedName>
    <alternativeName>
        <fullName evidence="8">Cytidine monophosphate kinase</fullName>
        <shortName evidence="8">CMP kinase</shortName>
    </alternativeName>
</protein>
<dbReference type="CDD" id="cd02019">
    <property type="entry name" value="NK"/>
    <property type="match status" value="1"/>
</dbReference>
<evidence type="ECO:0000259" key="9">
    <source>
        <dbReference type="Pfam" id="PF02224"/>
    </source>
</evidence>
<dbReference type="EC" id="2.7.4.25" evidence="8"/>
<dbReference type="SUPFAM" id="SSF52540">
    <property type="entry name" value="P-loop containing nucleoside triphosphate hydrolases"/>
    <property type="match status" value="1"/>
</dbReference>
<accession>A0A1Z4VSE5</accession>
<evidence type="ECO:0000313" key="10">
    <source>
        <dbReference type="EMBL" id="BAZ94557.1"/>
    </source>
</evidence>
<dbReference type="OrthoDB" id="9807434at2"/>
<keyword evidence="4 8" id="KW-0418">Kinase</keyword>
<organism evidence="10 11">
    <name type="scientific">Thiohalobacter thiocyanaticus</name>
    <dbReference type="NCBI Taxonomy" id="585455"/>
    <lineage>
        <taxon>Bacteria</taxon>
        <taxon>Pseudomonadati</taxon>
        <taxon>Pseudomonadota</taxon>
        <taxon>Gammaproteobacteria</taxon>
        <taxon>Thiohalobacterales</taxon>
        <taxon>Thiohalobacteraceae</taxon>
        <taxon>Thiohalobacter</taxon>
    </lineage>
</organism>
<dbReference type="GO" id="GO:0015949">
    <property type="term" value="P:nucleobase-containing small molecule interconversion"/>
    <property type="evidence" value="ECO:0007669"/>
    <property type="project" value="TreeGrafter"/>
</dbReference>
<feature type="domain" description="Cytidylate kinase" evidence="9">
    <location>
        <begin position="8"/>
        <end position="214"/>
    </location>
</feature>
<dbReference type="Proteomes" id="UP000218765">
    <property type="component" value="Chromosome"/>
</dbReference>
<comment type="similarity">
    <text evidence="1 8">Belongs to the cytidylate kinase family. Type 1 subfamily.</text>
</comment>
<dbReference type="InterPro" id="IPR011994">
    <property type="entry name" value="Cytidylate_kinase_dom"/>
</dbReference>
<dbReference type="GO" id="GO:0005829">
    <property type="term" value="C:cytosol"/>
    <property type="evidence" value="ECO:0007669"/>
    <property type="project" value="TreeGrafter"/>
</dbReference>
<gene>
    <name evidence="8" type="primary">cmk</name>
    <name evidence="10" type="ORF">FOKN1_2180</name>
</gene>
<dbReference type="Pfam" id="PF02224">
    <property type="entry name" value="Cytidylate_kin"/>
    <property type="match status" value="1"/>
</dbReference>
<dbReference type="HAMAP" id="MF_00238">
    <property type="entry name" value="Cytidyl_kinase_type1"/>
    <property type="match status" value="1"/>
</dbReference>
<feature type="binding site" evidence="8">
    <location>
        <begin position="12"/>
        <end position="20"/>
    </location>
    <ligand>
        <name>ATP</name>
        <dbReference type="ChEBI" id="CHEBI:30616"/>
    </ligand>
</feature>
<keyword evidence="2 8" id="KW-0808">Transferase</keyword>
<dbReference type="AlphaFoldDB" id="A0A1Z4VSE5"/>
<dbReference type="GO" id="GO:0036431">
    <property type="term" value="F:dCMP kinase activity"/>
    <property type="evidence" value="ECO:0007669"/>
    <property type="project" value="InterPro"/>
</dbReference>
<evidence type="ECO:0000256" key="7">
    <source>
        <dbReference type="ARBA" id="ARBA00048478"/>
    </source>
</evidence>
<dbReference type="InterPro" id="IPR027417">
    <property type="entry name" value="P-loop_NTPase"/>
</dbReference>
<proteinExistence type="inferred from homology"/>
<reference evidence="10 11" key="1">
    <citation type="submission" date="2017-05" db="EMBL/GenBank/DDBJ databases">
        <title>Thiocyanate degradation by Thiohalobacter thiocyanaticus FOKN1.</title>
        <authorList>
            <person name="Oshiki M."/>
            <person name="Fukushima T."/>
            <person name="Kawano S."/>
            <person name="Nakagawa J."/>
        </authorList>
    </citation>
    <scope>NUCLEOTIDE SEQUENCE [LARGE SCALE GENOMIC DNA]</scope>
    <source>
        <strain evidence="10 11">FOKN1</strain>
    </source>
</reference>
<evidence type="ECO:0000256" key="8">
    <source>
        <dbReference type="HAMAP-Rule" id="MF_00238"/>
    </source>
</evidence>
<evidence type="ECO:0000256" key="3">
    <source>
        <dbReference type="ARBA" id="ARBA00022741"/>
    </source>
</evidence>
<dbReference type="CDD" id="cd02020">
    <property type="entry name" value="CMPK"/>
    <property type="match status" value="1"/>
</dbReference>
<evidence type="ECO:0000256" key="1">
    <source>
        <dbReference type="ARBA" id="ARBA00009427"/>
    </source>
</evidence>
<keyword evidence="5 8" id="KW-0067">ATP-binding</keyword>
<dbReference type="NCBIfam" id="TIGR00017">
    <property type="entry name" value="cmk"/>
    <property type="match status" value="1"/>
</dbReference>
<evidence type="ECO:0000256" key="5">
    <source>
        <dbReference type="ARBA" id="ARBA00022840"/>
    </source>
</evidence>